<accession>A0ABX2TFH3</accession>
<proteinExistence type="predicted"/>
<reference evidence="1 2" key="1">
    <citation type="submission" date="2020-05" db="EMBL/GenBank/DDBJ databases">
        <title>Azospirillum oleiclasticum sp. nov, a nitrogen-fixing and heavy crude oil-emulsifying bacterium isolated from the crude oil of Yumen Oilfield.</title>
        <authorList>
            <person name="Wu D."/>
            <person name="Cai M."/>
            <person name="Zhang X."/>
        </authorList>
    </citation>
    <scope>NUCLEOTIDE SEQUENCE [LARGE SCALE GENOMIC DNA]</scope>
    <source>
        <strain evidence="1 2">ROY-1-1-2</strain>
    </source>
</reference>
<gene>
    <name evidence="1" type="ORF">HND93_25520</name>
</gene>
<comment type="caution">
    <text evidence="1">The sequence shown here is derived from an EMBL/GenBank/DDBJ whole genome shotgun (WGS) entry which is preliminary data.</text>
</comment>
<sequence length="107" mass="12168">MSGAGDVEAIDLGYVVARAMRFYGWTYWEALDTPVQAFWMLHRNIDRLSAEEDLRALENTAVATRASPDMVEAYEAERRNRLGTVAIERPVFDRDGLNALRSMTRTV</sequence>
<evidence type="ECO:0000313" key="1">
    <source>
        <dbReference type="EMBL" id="NYZ23081.1"/>
    </source>
</evidence>
<name>A0ABX2TFH3_9PROT</name>
<dbReference type="RefSeq" id="WP_180284862.1">
    <property type="nucleotide sequence ID" value="NZ_JABFDB010000024.1"/>
</dbReference>
<protein>
    <submittedName>
        <fullName evidence="1">Uncharacterized protein</fullName>
    </submittedName>
</protein>
<evidence type="ECO:0000313" key="2">
    <source>
        <dbReference type="Proteomes" id="UP000584642"/>
    </source>
</evidence>
<dbReference type="Proteomes" id="UP000584642">
    <property type="component" value="Unassembled WGS sequence"/>
</dbReference>
<dbReference type="EMBL" id="JABFDB010000024">
    <property type="protein sequence ID" value="NYZ23081.1"/>
    <property type="molecule type" value="Genomic_DNA"/>
</dbReference>
<organism evidence="1 2">
    <name type="scientific">Azospirillum oleiclasticum</name>
    <dbReference type="NCBI Taxonomy" id="2735135"/>
    <lineage>
        <taxon>Bacteria</taxon>
        <taxon>Pseudomonadati</taxon>
        <taxon>Pseudomonadota</taxon>
        <taxon>Alphaproteobacteria</taxon>
        <taxon>Rhodospirillales</taxon>
        <taxon>Azospirillaceae</taxon>
        <taxon>Azospirillum</taxon>
    </lineage>
</organism>
<keyword evidence="2" id="KW-1185">Reference proteome</keyword>